<dbReference type="GO" id="GO:0048589">
    <property type="term" value="P:developmental growth"/>
    <property type="evidence" value="ECO:0007669"/>
    <property type="project" value="UniProtKB-ARBA"/>
</dbReference>
<keyword evidence="4" id="KW-0106">Calcium</keyword>
<dbReference type="FunFam" id="2.10.25.10:FF:000508">
    <property type="entry name" value="Eyes shut homolog"/>
    <property type="match status" value="1"/>
</dbReference>
<comment type="caution">
    <text evidence="9">The sequence shown here is derived from an EMBL/GenBank/DDBJ whole genome shotgun (WGS) entry which is preliminary data.</text>
</comment>
<keyword evidence="6" id="KW-0325">Glycoprotein</keyword>
<dbReference type="EMBL" id="LSMT01000154">
    <property type="protein sequence ID" value="PFX25311.1"/>
    <property type="molecule type" value="Genomic_DNA"/>
</dbReference>
<sequence>MAASKEAEGEVWCELLSSDKYRDAENYNENTSSHHFSFQSSCSSSPCQNRGTCIPNYKYHSYECLCEQGFVGEFCEKGLKSCNELHNVYRSYVSQLVTLRVDSKPVSVLCHMGVFGCGNGGWTPVMKIDGTKSTFHYHATYWSDHEEYNLPGGKTGFDRQETKLPTYWNTSFSKICLGMEIDQQLRFIVINKQADSLYSLIADGRYRATSLGRNKWK</sequence>
<evidence type="ECO:0000259" key="8">
    <source>
        <dbReference type="PROSITE" id="PS50026"/>
    </source>
</evidence>
<dbReference type="PROSITE" id="PS01186">
    <property type="entry name" value="EGF_2"/>
    <property type="match status" value="1"/>
</dbReference>
<evidence type="ECO:0000256" key="6">
    <source>
        <dbReference type="ARBA" id="ARBA00023180"/>
    </source>
</evidence>
<reference evidence="10" key="1">
    <citation type="journal article" date="2017" name="bioRxiv">
        <title>Comparative analysis of the genomes of Stylophora pistillata and Acropora digitifera provides evidence for extensive differences between species of corals.</title>
        <authorList>
            <person name="Voolstra C.R."/>
            <person name="Li Y."/>
            <person name="Liew Y.J."/>
            <person name="Baumgarten S."/>
            <person name="Zoccola D."/>
            <person name="Flot J.-F."/>
            <person name="Tambutte S."/>
            <person name="Allemand D."/>
            <person name="Aranda M."/>
        </authorList>
    </citation>
    <scope>NUCLEOTIDE SEQUENCE [LARGE SCALE GENOMIC DNA]</scope>
</reference>
<evidence type="ECO:0000256" key="5">
    <source>
        <dbReference type="ARBA" id="ARBA00023157"/>
    </source>
</evidence>
<comment type="caution">
    <text evidence="7">Lacks conserved residue(s) required for the propagation of feature annotation.</text>
</comment>
<name>A0A2B4S5Y9_STYPI</name>
<keyword evidence="1 7" id="KW-0245">EGF-like domain</keyword>
<evidence type="ECO:0000256" key="3">
    <source>
        <dbReference type="ARBA" id="ARBA00022737"/>
    </source>
</evidence>
<dbReference type="SUPFAM" id="SSF57196">
    <property type="entry name" value="EGF/Laminin"/>
    <property type="match status" value="1"/>
</dbReference>
<dbReference type="AlphaFoldDB" id="A0A2B4S5Y9"/>
<dbReference type="OrthoDB" id="10040561at2759"/>
<evidence type="ECO:0000313" key="10">
    <source>
        <dbReference type="Proteomes" id="UP000225706"/>
    </source>
</evidence>
<keyword evidence="5 7" id="KW-1015">Disulfide bond</keyword>
<dbReference type="SMART" id="SM00181">
    <property type="entry name" value="EGF"/>
    <property type="match status" value="1"/>
</dbReference>
<protein>
    <recommendedName>
        <fullName evidence="8">EGF-like domain-containing protein</fullName>
    </recommendedName>
</protein>
<dbReference type="InterPro" id="IPR000742">
    <property type="entry name" value="EGF"/>
</dbReference>
<gene>
    <name evidence="9" type="ORF">AWC38_SpisGene10074</name>
</gene>
<feature type="disulfide bond" evidence="7">
    <location>
        <begin position="66"/>
        <end position="75"/>
    </location>
</feature>
<evidence type="ECO:0000256" key="4">
    <source>
        <dbReference type="ARBA" id="ARBA00022837"/>
    </source>
</evidence>
<feature type="domain" description="EGF-like" evidence="8">
    <location>
        <begin position="38"/>
        <end position="76"/>
    </location>
</feature>
<dbReference type="PROSITE" id="PS00022">
    <property type="entry name" value="EGF_1"/>
    <property type="match status" value="1"/>
</dbReference>
<feature type="disulfide bond" evidence="7">
    <location>
        <begin position="47"/>
        <end position="64"/>
    </location>
</feature>
<dbReference type="PROSITE" id="PS50026">
    <property type="entry name" value="EGF_3"/>
    <property type="match status" value="1"/>
</dbReference>
<evidence type="ECO:0000313" key="9">
    <source>
        <dbReference type="EMBL" id="PFX25311.1"/>
    </source>
</evidence>
<keyword evidence="2" id="KW-0732">Signal</keyword>
<keyword evidence="3" id="KW-0677">Repeat</keyword>
<evidence type="ECO:0000256" key="1">
    <source>
        <dbReference type="ARBA" id="ARBA00022536"/>
    </source>
</evidence>
<dbReference type="Proteomes" id="UP000225706">
    <property type="component" value="Unassembled WGS sequence"/>
</dbReference>
<evidence type="ECO:0000256" key="7">
    <source>
        <dbReference type="PROSITE-ProRule" id="PRU00076"/>
    </source>
</evidence>
<keyword evidence="10" id="KW-1185">Reference proteome</keyword>
<organism evidence="9 10">
    <name type="scientific">Stylophora pistillata</name>
    <name type="common">Smooth cauliflower coral</name>
    <dbReference type="NCBI Taxonomy" id="50429"/>
    <lineage>
        <taxon>Eukaryota</taxon>
        <taxon>Metazoa</taxon>
        <taxon>Cnidaria</taxon>
        <taxon>Anthozoa</taxon>
        <taxon>Hexacorallia</taxon>
        <taxon>Scleractinia</taxon>
        <taxon>Astrocoeniina</taxon>
        <taxon>Pocilloporidae</taxon>
        <taxon>Stylophora</taxon>
    </lineage>
</organism>
<dbReference type="Gene3D" id="2.10.25.10">
    <property type="entry name" value="Laminin"/>
    <property type="match status" value="1"/>
</dbReference>
<proteinExistence type="predicted"/>
<dbReference type="Pfam" id="PF00008">
    <property type="entry name" value="EGF"/>
    <property type="match status" value="1"/>
</dbReference>
<evidence type="ECO:0000256" key="2">
    <source>
        <dbReference type="ARBA" id="ARBA00022729"/>
    </source>
</evidence>
<accession>A0A2B4S5Y9</accession>